<evidence type="ECO:0000313" key="3">
    <source>
        <dbReference type="EMBL" id="PJC28948.1"/>
    </source>
</evidence>
<dbReference type="Gene3D" id="3.90.950.10">
    <property type="match status" value="1"/>
</dbReference>
<dbReference type="InterPro" id="IPR002637">
    <property type="entry name" value="RdgB/HAM1"/>
</dbReference>
<dbReference type="AlphaFoldDB" id="A0A2M8EV19"/>
<accession>A0A2M8EV19</accession>
<dbReference type="PANTHER" id="PTHR11067:SF9">
    <property type="entry name" value="INOSINE TRIPHOSPHATE PYROPHOSPHATASE"/>
    <property type="match status" value="1"/>
</dbReference>
<organism evidence="3 4">
    <name type="scientific">Candidatus Shapirobacteria bacterium CG_4_9_14_0_2_um_filter_40_11</name>
    <dbReference type="NCBI Taxonomy" id="1974876"/>
    <lineage>
        <taxon>Bacteria</taxon>
        <taxon>Candidatus Shapironibacteriota</taxon>
    </lineage>
</organism>
<dbReference type="InterPro" id="IPR029001">
    <property type="entry name" value="ITPase-like_fam"/>
</dbReference>
<feature type="non-terminal residue" evidence="3">
    <location>
        <position position="1"/>
    </location>
</feature>
<comment type="caution">
    <text evidence="3">The sequence shown here is derived from an EMBL/GenBank/DDBJ whole genome shotgun (WGS) entry which is preliminary data.</text>
</comment>
<name>A0A2M8EV19_9BACT</name>
<comment type="similarity">
    <text evidence="1">Belongs to the HAM1 NTPase family.</text>
</comment>
<evidence type="ECO:0000313" key="4">
    <source>
        <dbReference type="Proteomes" id="UP000230885"/>
    </source>
</evidence>
<dbReference type="Proteomes" id="UP000230885">
    <property type="component" value="Unassembled WGS sequence"/>
</dbReference>
<dbReference type="Pfam" id="PF01725">
    <property type="entry name" value="Ham1p_like"/>
    <property type="match status" value="1"/>
</dbReference>
<reference evidence="4" key="1">
    <citation type="submission" date="2017-09" db="EMBL/GenBank/DDBJ databases">
        <title>Depth-based differentiation of microbial function through sediment-hosted aquifers and enrichment of novel symbionts in the deep terrestrial subsurface.</title>
        <authorList>
            <person name="Probst A.J."/>
            <person name="Ladd B."/>
            <person name="Jarett J.K."/>
            <person name="Geller-Mcgrath D.E."/>
            <person name="Sieber C.M.K."/>
            <person name="Emerson J.B."/>
            <person name="Anantharaman K."/>
            <person name="Thomas B.C."/>
            <person name="Malmstrom R."/>
            <person name="Stieglmeier M."/>
            <person name="Klingl A."/>
            <person name="Woyke T."/>
            <person name="Ryan C.M."/>
            <person name="Banfield J.F."/>
        </authorList>
    </citation>
    <scope>NUCLEOTIDE SEQUENCE [LARGE SCALE GENOMIC DNA]</scope>
</reference>
<sequence>RERPPSRVGLKEVFMLTKITMATSNDKKVQGVKNILGIEVEKITLDLPEIQSVNIEEVVTFSAKDAYSKAGKPVLVNDTGFYIDAWKGLPGALITWFTKYTVKVDGLLKMLETEENRKATAKTAYAFFDGKDVHMFIGEITGTLTKEERGTNGFEWDSIFIPNGYNKTFSEMLPEEKDAVPYYKSALLKLKEFIEVNPQYNI</sequence>
<proteinExistence type="inferred from homology"/>
<evidence type="ECO:0000256" key="1">
    <source>
        <dbReference type="ARBA" id="ARBA00008023"/>
    </source>
</evidence>
<dbReference type="GO" id="GO:0005737">
    <property type="term" value="C:cytoplasm"/>
    <property type="evidence" value="ECO:0007669"/>
    <property type="project" value="TreeGrafter"/>
</dbReference>
<evidence type="ECO:0000256" key="2">
    <source>
        <dbReference type="ARBA" id="ARBA00022801"/>
    </source>
</evidence>
<dbReference type="EMBL" id="PFSE01000027">
    <property type="protein sequence ID" value="PJC28948.1"/>
    <property type="molecule type" value="Genomic_DNA"/>
</dbReference>
<gene>
    <name evidence="3" type="ORF">CO053_01875</name>
</gene>
<dbReference type="PANTHER" id="PTHR11067">
    <property type="entry name" value="INOSINE TRIPHOSPHATE PYROPHOSPHATASE/HAM1 PROTEIN"/>
    <property type="match status" value="1"/>
</dbReference>
<protein>
    <submittedName>
        <fullName evidence="3">Non-canonical purine NTP pyrophosphatase</fullName>
    </submittedName>
</protein>
<dbReference type="SUPFAM" id="SSF52972">
    <property type="entry name" value="ITPase-like"/>
    <property type="match status" value="1"/>
</dbReference>
<dbReference type="GO" id="GO:0047429">
    <property type="term" value="F:nucleoside triphosphate diphosphatase activity"/>
    <property type="evidence" value="ECO:0007669"/>
    <property type="project" value="InterPro"/>
</dbReference>
<dbReference type="GO" id="GO:0009143">
    <property type="term" value="P:nucleoside triphosphate catabolic process"/>
    <property type="evidence" value="ECO:0007669"/>
    <property type="project" value="InterPro"/>
</dbReference>
<dbReference type="CDD" id="cd00985">
    <property type="entry name" value="Maf_Ham1"/>
    <property type="match status" value="1"/>
</dbReference>
<keyword evidence="2" id="KW-0378">Hydrolase</keyword>